<dbReference type="InterPro" id="IPR036625">
    <property type="entry name" value="E3-bd_dom_sf"/>
</dbReference>
<dbReference type="PROSITE" id="PS51826">
    <property type="entry name" value="PSBD"/>
    <property type="match status" value="1"/>
</dbReference>
<feature type="domain" description="Peripheral subunit-binding (PSBD)" evidence="6">
    <location>
        <begin position="171"/>
        <end position="211"/>
    </location>
</feature>
<dbReference type="PANTHER" id="PTHR23151">
    <property type="entry name" value="DIHYDROLIPOAMIDE ACETYL/SUCCINYL-TRANSFERASE-RELATED"/>
    <property type="match status" value="1"/>
</dbReference>
<dbReference type="InterPro" id="IPR004167">
    <property type="entry name" value="PSBD"/>
</dbReference>
<evidence type="ECO:0000313" key="7">
    <source>
        <dbReference type="EMBL" id="KAB2574253.1"/>
    </source>
</evidence>
<keyword evidence="7" id="KW-0670">Pyruvate</keyword>
<dbReference type="EMBL" id="VCHE01000046">
    <property type="protein sequence ID" value="KAB2574253.1"/>
    <property type="molecule type" value="Genomic_DNA"/>
</dbReference>
<dbReference type="InterPro" id="IPR011053">
    <property type="entry name" value="Single_hybrid_motif"/>
</dbReference>
<dbReference type="Proteomes" id="UP000325902">
    <property type="component" value="Unassembled WGS sequence"/>
</dbReference>
<keyword evidence="2" id="KW-0450">Lipoyl</keyword>
<dbReference type="Gene3D" id="4.10.320.10">
    <property type="entry name" value="E3-binding domain"/>
    <property type="match status" value="1"/>
</dbReference>
<dbReference type="Gene3D" id="2.40.50.100">
    <property type="match status" value="1"/>
</dbReference>
<feature type="domain" description="Lipoyl-binding" evidence="5">
    <location>
        <begin position="37"/>
        <end position="113"/>
    </location>
</feature>
<dbReference type="InterPro" id="IPR003016">
    <property type="entry name" value="2-oxoA_DH_lipoyl-BS"/>
</dbReference>
<organism evidence="7 8">
    <name type="scientific">Lasiodiplodia theobromae</name>
    <dbReference type="NCBI Taxonomy" id="45133"/>
    <lineage>
        <taxon>Eukaryota</taxon>
        <taxon>Fungi</taxon>
        <taxon>Dikarya</taxon>
        <taxon>Ascomycota</taxon>
        <taxon>Pezizomycotina</taxon>
        <taxon>Dothideomycetes</taxon>
        <taxon>Dothideomycetes incertae sedis</taxon>
        <taxon>Botryosphaeriales</taxon>
        <taxon>Botryosphaeriaceae</taxon>
        <taxon>Lasiodiplodia</taxon>
    </lineage>
</organism>
<dbReference type="CDD" id="cd06849">
    <property type="entry name" value="lipoyl_domain"/>
    <property type="match status" value="1"/>
</dbReference>
<evidence type="ECO:0000259" key="5">
    <source>
        <dbReference type="PROSITE" id="PS50968"/>
    </source>
</evidence>
<dbReference type="SUPFAM" id="SSF47005">
    <property type="entry name" value="Peripheral subunit-binding domain of 2-oxo acid dehydrogenase complex"/>
    <property type="match status" value="1"/>
</dbReference>
<proteinExistence type="inferred from homology"/>
<feature type="region of interest" description="Disordered" evidence="4">
    <location>
        <begin position="128"/>
        <end position="165"/>
    </location>
</feature>
<accession>A0A5N5D8X1</accession>
<dbReference type="InterPro" id="IPR000089">
    <property type="entry name" value="Biotin_lipoyl"/>
</dbReference>
<dbReference type="InterPro" id="IPR045257">
    <property type="entry name" value="E2/Pdx1"/>
</dbReference>
<keyword evidence="8" id="KW-1185">Reference proteome</keyword>
<protein>
    <submittedName>
        <fullName evidence="7">Pyruvate dehydrogenase complex protein X component</fullName>
    </submittedName>
</protein>
<evidence type="ECO:0000313" key="8">
    <source>
        <dbReference type="Proteomes" id="UP000325902"/>
    </source>
</evidence>
<dbReference type="SUPFAM" id="SSF51230">
    <property type="entry name" value="Single hybrid motif"/>
    <property type="match status" value="1"/>
</dbReference>
<dbReference type="GO" id="GO:0004742">
    <property type="term" value="F:dihydrolipoyllysine-residue acetyltransferase activity"/>
    <property type="evidence" value="ECO:0007669"/>
    <property type="project" value="TreeGrafter"/>
</dbReference>
<dbReference type="PROSITE" id="PS50968">
    <property type="entry name" value="BIOTINYL_LIPOYL"/>
    <property type="match status" value="1"/>
</dbReference>
<dbReference type="FunFam" id="2.40.50.100:FF:000010">
    <property type="entry name" value="Acetyltransferase component of pyruvate dehydrogenase complex"/>
    <property type="match status" value="1"/>
</dbReference>
<dbReference type="GO" id="GO:0045254">
    <property type="term" value="C:pyruvate dehydrogenase complex"/>
    <property type="evidence" value="ECO:0007669"/>
    <property type="project" value="InterPro"/>
</dbReference>
<dbReference type="OrthoDB" id="202158at2759"/>
<evidence type="ECO:0000259" key="6">
    <source>
        <dbReference type="PROSITE" id="PS51826"/>
    </source>
</evidence>
<sequence length="424" mass="44410">MASLSAACMLSARVATRQLPQNVVRRGFRSSPASAAAQNFQMPALSPTMTEGNIASWKIKEGESFSAGDVLLEIETDKAQMDVEAQDDGILAKITLGDGSKAVKVGQRIAVLAEPGDDLSSLEIPAEENAPQDSAPKEPQPSEAKQTSAPAPGAGKSAAAPPGKAVKQTYPLYPSVLYALRANGLSKEDADKIPATGPNGRLLKGDVLAYAGKLSESAYASNLSKILAEKAHLDLSNIKAVQPKPSAAAPAPAAAEEPVPEPLTQVTLPINFKAVLECQKRLQDTFGVYLPLADFVARATELANEDLPRSKNAQPSADELFNAIVGTDKIPTTSRGQFIPEVSALPTPASKPAKPSKQVDIIDILAGKSTKAKSAKTTLPSASAVANPINVFSVSVPKGEEKRATVFLERVKVVLETQPGELVL</sequence>
<dbReference type="Pfam" id="PF00364">
    <property type="entry name" value="Biotin_lipoyl"/>
    <property type="match status" value="1"/>
</dbReference>
<dbReference type="PANTHER" id="PTHR23151:SF82">
    <property type="entry name" value="PYRUVATE DEHYDROGENASE COMPLEX PROTEIN X COMPONENT, MITOCHONDRIAL"/>
    <property type="match status" value="1"/>
</dbReference>
<dbReference type="GO" id="GO:0006086">
    <property type="term" value="P:pyruvate decarboxylation to acetyl-CoA"/>
    <property type="evidence" value="ECO:0007669"/>
    <property type="project" value="InterPro"/>
</dbReference>
<reference evidence="7 8" key="1">
    <citation type="journal article" date="2019" name="Sci. Rep.">
        <title>A multi-omics analysis of the grapevine pathogen Lasiodiplodia theobromae reveals that temperature affects the expression of virulence- and pathogenicity-related genes.</title>
        <authorList>
            <person name="Felix C."/>
            <person name="Meneses R."/>
            <person name="Goncalves M.F.M."/>
            <person name="Tilleman L."/>
            <person name="Duarte A.S."/>
            <person name="Jorrin-Novo J.V."/>
            <person name="Van de Peer Y."/>
            <person name="Deforce D."/>
            <person name="Van Nieuwerburgh F."/>
            <person name="Esteves A.C."/>
            <person name="Alves A."/>
        </authorList>
    </citation>
    <scope>NUCLEOTIDE SEQUENCE [LARGE SCALE GENOMIC DNA]</scope>
    <source>
        <strain evidence="7 8">LA-SOL3</strain>
    </source>
</reference>
<evidence type="ECO:0000256" key="1">
    <source>
        <dbReference type="ARBA" id="ARBA00007317"/>
    </source>
</evidence>
<gene>
    <name evidence="7" type="primary">PDX1</name>
    <name evidence="7" type="ORF">DBV05_g7115</name>
</gene>
<dbReference type="AlphaFoldDB" id="A0A5N5D8X1"/>
<comment type="similarity">
    <text evidence="1">Belongs to the 2-oxoacid dehydrogenase family.</text>
</comment>
<evidence type="ECO:0000256" key="4">
    <source>
        <dbReference type="SAM" id="MobiDB-lite"/>
    </source>
</evidence>
<name>A0A5N5D8X1_9PEZI</name>
<comment type="caution">
    <text evidence="7">The sequence shown here is derived from an EMBL/GenBank/DDBJ whole genome shotgun (WGS) entry which is preliminary data.</text>
</comment>
<keyword evidence="3" id="KW-0809">Transit peptide</keyword>
<dbReference type="PROSITE" id="PS00189">
    <property type="entry name" value="LIPOYL"/>
    <property type="match status" value="1"/>
</dbReference>
<evidence type="ECO:0000256" key="2">
    <source>
        <dbReference type="ARBA" id="ARBA00022823"/>
    </source>
</evidence>
<evidence type="ECO:0000256" key="3">
    <source>
        <dbReference type="ARBA" id="ARBA00022946"/>
    </source>
</evidence>
<feature type="compositionally biased region" description="Low complexity" evidence="4">
    <location>
        <begin position="148"/>
        <end position="165"/>
    </location>
</feature>